<dbReference type="EMBL" id="MTYJ01000043">
    <property type="protein sequence ID" value="OQV19055.1"/>
    <property type="molecule type" value="Genomic_DNA"/>
</dbReference>
<keyword evidence="3" id="KW-1185">Reference proteome</keyword>
<evidence type="ECO:0000313" key="3">
    <source>
        <dbReference type="Proteomes" id="UP000192578"/>
    </source>
</evidence>
<keyword evidence="1" id="KW-0732">Signal</keyword>
<reference evidence="3" key="1">
    <citation type="submission" date="2017-01" db="EMBL/GenBank/DDBJ databases">
        <title>Comparative genomics of anhydrobiosis in the tardigrade Hypsibius dujardini.</title>
        <authorList>
            <person name="Yoshida Y."/>
            <person name="Koutsovoulos G."/>
            <person name="Laetsch D."/>
            <person name="Stevens L."/>
            <person name="Kumar S."/>
            <person name="Horikawa D."/>
            <person name="Ishino K."/>
            <person name="Komine S."/>
            <person name="Tomita M."/>
            <person name="Blaxter M."/>
            <person name="Arakawa K."/>
        </authorList>
    </citation>
    <scope>NUCLEOTIDE SEQUENCE [LARGE SCALE GENOMIC DNA]</scope>
    <source>
        <strain evidence="3">Z151</strain>
    </source>
</reference>
<sequence length="148" mass="15005">MKNSLVFFLVAVCLIGAVFGASLAVEEPTKIDASLQSDTNATVAVLTPMSDSSVETVAADSSQDDSPVKTAATDASTVTVITARKEPASVHNRRVRQIGYGAAGSGLQSQLSGISSGYGYGYNNAVGMGGLGAYGGANYAGFPSFLGR</sequence>
<evidence type="ECO:0000313" key="2">
    <source>
        <dbReference type="EMBL" id="OQV19055.1"/>
    </source>
</evidence>
<evidence type="ECO:0000256" key="1">
    <source>
        <dbReference type="SAM" id="SignalP"/>
    </source>
</evidence>
<feature type="signal peptide" evidence="1">
    <location>
        <begin position="1"/>
        <end position="20"/>
    </location>
</feature>
<accession>A0A1W0WV26</accession>
<organism evidence="2 3">
    <name type="scientific">Hypsibius exemplaris</name>
    <name type="common">Freshwater tardigrade</name>
    <dbReference type="NCBI Taxonomy" id="2072580"/>
    <lineage>
        <taxon>Eukaryota</taxon>
        <taxon>Metazoa</taxon>
        <taxon>Ecdysozoa</taxon>
        <taxon>Tardigrada</taxon>
        <taxon>Eutardigrada</taxon>
        <taxon>Parachela</taxon>
        <taxon>Hypsibioidea</taxon>
        <taxon>Hypsibiidae</taxon>
        <taxon>Hypsibius</taxon>
    </lineage>
</organism>
<dbReference type="AlphaFoldDB" id="A0A1W0WV26"/>
<feature type="chain" id="PRO_5012348096" evidence="1">
    <location>
        <begin position="21"/>
        <end position="148"/>
    </location>
</feature>
<gene>
    <name evidence="2" type="ORF">BV898_06909</name>
</gene>
<dbReference type="Proteomes" id="UP000192578">
    <property type="component" value="Unassembled WGS sequence"/>
</dbReference>
<name>A0A1W0WV26_HYPEX</name>
<protein>
    <submittedName>
        <fullName evidence="2">Uncharacterized protein</fullName>
    </submittedName>
</protein>
<comment type="caution">
    <text evidence="2">The sequence shown here is derived from an EMBL/GenBank/DDBJ whole genome shotgun (WGS) entry which is preliminary data.</text>
</comment>
<proteinExistence type="predicted"/>